<dbReference type="SUPFAM" id="SSF110296">
    <property type="entry name" value="Oligoxyloglucan reducing end-specific cellobiohydrolase"/>
    <property type="match status" value="1"/>
</dbReference>
<evidence type="ECO:0000313" key="1">
    <source>
        <dbReference type="EMBL" id="AXG74528.1"/>
    </source>
</evidence>
<dbReference type="KEGG" id="fat:DVK85_09885"/>
<dbReference type="InterPro" id="IPR015943">
    <property type="entry name" value="WD40/YVTN_repeat-like_dom_sf"/>
</dbReference>
<gene>
    <name evidence="1" type="ORF">DVK85_09885</name>
</gene>
<dbReference type="RefSeq" id="WP_114678286.1">
    <property type="nucleotide sequence ID" value="NZ_CP031188.1"/>
</dbReference>
<accession>A0A345HD68</accession>
<keyword evidence="2" id="KW-1185">Reference proteome</keyword>
<evidence type="ECO:0000313" key="2">
    <source>
        <dbReference type="Proteomes" id="UP000253951"/>
    </source>
</evidence>
<sequence>MRKCTLVILVLIFIISCKKKEEKIVLQPSFENVVIDTLLEDNISIRALTIDDNKVWYAGSSGKYGWVSLTNDKDFNGVIGKDSTLPEFRAIAQTKNYIFILNVGSPAMLYKITKDGKTVHNVYTETGEKVFYDSMQFYNDNEGMAMGDPTDDCLSVLKTTDGGEIWTKLSCDILPKVADGEAAFAASNTNLIIRGNDTWIVSGGKKSRVFYSGDKGKTWEVYNTPIVQGSEMTGIFSADFYNNKIGFAVGGDYEHLDNNSGNKILTTDGGKTWKLAGDGSGFGYASCVQFIPNSYGNELITCGPSGIYYSYNRGENWKKIHHDTSLHTLCFIDNKTVVAAGQNKIIRLRLQ</sequence>
<dbReference type="Gene3D" id="2.130.10.10">
    <property type="entry name" value="YVTN repeat-like/Quinoprotein amine dehydrogenase"/>
    <property type="match status" value="1"/>
</dbReference>
<dbReference type="CDD" id="cd15482">
    <property type="entry name" value="Sialidase_non-viral"/>
    <property type="match status" value="1"/>
</dbReference>
<proteinExistence type="predicted"/>
<dbReference type="Proteomes" id="UP000253951">
    <property type="component" value="Chromosome"/>
</dbReference>
<dbReference type="EMBL" id="CP031188">
    <property type="protein sequence ID" value="AXG74528.1"/>
    <property type="molecule type" value="Genomic_DNA"/>
</dbReference>
<dbReference type="AlphaFoldDB" id="A0A345HD68"/>
<dbReference type="Pfam" id="PF02012">
    <property type="entry name" value="BNR"/>
    <property type="match status" value="1"/>
</dbReference>
<dbReference type="PROSITE" id="PS51257">
    <property type="entry name" value="PROKAR_LIPOPROTEIN"/>
    <property type="match status" value="1"/>
</dbReference>
<name>A0A345HD68_9FLAO</name>
<protein>
    <submittedName>
        <fullName evidence="1">Oxidoreductase</fullName>
    </submittedName>
</protein>
<reference evidence="1 2" key="1">
    <citation type="submission" date="2018-07" db="EMBL/GenBank/DDBJ databases">
        <title>Complete genome sequence of Flavobacterium arcticum type strain SM1502T.</title>
        <authorList>
            <person name="Li Y."/>
            <person name="Li D.-D."/>
        </authorList>
    </citation>
    <scope>NUCLEOTIDE SEQUENCE [LARGE SCALE GENOMIC DNA]</scope>
    <source>
        <strain evidence="1 2">SM1502</strain>
    </source>
</reference>
<dbReference type="InterPro" id="IPR002860">
    <property type="entry name" value="BNR_rpt"/>
</dbReference>
<dbReference type="PANTHER" id="PTHR47199:SF2">
    <property type="entry name" value="PHOTOSYSTEM II STABILITY_ASSEMBLY FACTOR HCF136, CHLOROPLASTIC"/>
    <property type="match status" value="1"/>
</dbReference>
<dbReference type="PANTHER" id="PTHR47199">
    <property type="entry name" value="PHOTOSYSTEM II STABILITY/ASSEMBLY FACTOR HCF136, CHLOROPLASTIC"/>
    <property type="match status" value="1"/>
</dbReference>
<organism evidence="1 2">
    <name type="scientific">Flavobacterium arcticum</name>
    <dbReference type="NCBI Taxonomy" id="1784713"/>
    <lineage>
        <taxon>Bacteria</taxon>
        <taxon>Pseudomonadati</taxon>
        <taxon>Bacteroidota</taxon>
        <taxon>Flavobacteriia</taxon>
        <taxon>Flavobacteriales</taxon>
        <taxon>Flavobacteriaceae</taxon>
        <taxon>Flavobacterium</taxon>
    </lineage>
</organism>
<dbReference type="OrthoDB" id="9813892at2"/>